<sequence>MIQRLYLRIGSANAKCYTVWYFFYGTLADADILSRVIGQTEDKTAIETCYKSARIRREQLSGLGNEYFTLVDADEDSIIDGWAYQVKDLNEEDLLQVYQTGKYEVVRCTMEVMEGQGDILKGLAFR</sequence>
<name>A0ABY2HCD5_9HYPO</name>
<evidence type="ECO:0000313" key="2">
    <source>
        <dbReference type="EMBL" id="TFB05397.1"/>
    </source>
</evidence>
<dbReference type="InterPro" id="IPR036568">
    <property type="entry name" value="GGCT-like_sf"/>
</dbReference>
<protein>
    <recommendedName>
        <fullName evidence="1">Gamma-glutamylcyclotransferase AIG2-like domain-containing protein</fullName>
    </recommendedName>
</protein>
<dbReference type="EMBL" id="PPTA01000003">
    <property type="protein sequence ID" value="TFB05397.1"/>
    <property type="molecule type" value="Genomic_DNA"/>
</dbReference>
<dbReference type="RefSeq" id="XP_073561598.1">
    <property type="nucleotide sequence ID" value="XM_073700040.1"/>
</dbReference>
<evidence type="ECO:0000313" key="3">
    <source>
        <dbReference type="Proteomes" id="UP001642720"/>
    </source>
</evidence>
<dbReference type="InterPro" id="IPR009288">
    <property type="entry name" value="AIG2-like_dom"/>
</dbReference>
<dbReference type="SUPFAM" id="SSF110857">
    <property type="entry name" value="Gamma-glutamyl cyclotransferase-like"/>
    <property type="match status" value="1"/>
</dbReference>
<dbReference type="Proteomes" id="UP001642720">
    <property type="component" value="Unassembled WGS sequence"/>
</dbReference>
<dbReference type="Pfam" id="PF06094">
    <property type="entry name" value="GGACT"/>
    <property type="match status" value="1"/>
</dbReference>
<reference evidence="2 3" key="1">
    <citation type="submission" date="2018-01" db="EMBL/GenBank/DDBJ databases">
        <title>Genome characterization of the sugarcane-associated fungus Trichoderma ghanense CCMA-1212 and their application in lignocelulose bioconversion.</title>
        <authorList>
            <person name="Steindorff A.S."/>
            <person name="Mendes T.D."/>
            <person name="Vilela E.S.D."/>
            <person name="Rodrigues D.S."/>
            <person name="Formighieri E.F."/>
            <person name="Melo I.S."/>
            <person name="Favaro L.C.L."/>
        </authorList>
    </citation>
    <scope>NUCLEOTIDE SEQUENCE [LARGE SCALE GENOMIC DNA]</scope>
    <source>
        <strain evidence="2 3">CCMA-1212</strain>
    </source>
</reference>
<accession>A0ABY2HCD5</accession>
<comment type="caution">
    <text evidence="2">The sequence shown here is derived from an EMBL/GenBank/DDBJ whole genome shotgun (WGS) entry which is preliminary data.</text>
</comment>
<feature type="domain" description="Gamma-glutamylcyclotransferase AIG2-like" evidence="1">
    <location>
        <begin position="21"/>
        <end position="116"/>
    </location>
</feature>
<keyword evidence="3" id="KW-1185">Reference proteome</keyword>
<dbReference type="GeneID" id="300574490"/>
<dbReference type="Gene3D" id="3.10.490.10">
    <property type="entry name" value="Gamma-glutamyl cyclotransferase-like"/>
    <property type="match status" value="1"/>
</dbReference>
<gene>
    <name evidence="2" type="ORF">CCMA1212_002663</name>
</gene>
<organism evidence="2 3">
    <name type="scientific">Trichoderma ghanense</name>
    <dbReference type="NCBI Taxonomy" id="65468"/>
    <lineage>
        <taxon>Eukaryota</taxon>
        <taxon>Fungi</taxon>
        <taxon>Dikarya</taxon>
        <taxon>Ascomycota</taxon>
        <taxon>Pezizomycotina</taxon>
        <taxon>Sordariomycetes</taxon>
        <taxon>Hypocreomycetidae</taxon>
        <taxon>Hypocreales</taxon>
        <taxon>Hypocreaceae</taxon>
        <taxon>Trichoderma</taxon>
    </lineage>
</organism>
<evidence type="ECO:0000259" key="1">
    <source>
        <dbReference type="Pfam" id="PF06094"/>
    </source>
</evidence>
<proteinExistence type="predicted"/>